<dbReference type="InterPro" id="IPR008927">
    <property type="entry name" value="6-PGluconate_DH-like_C_sf"/>
</dbReference>
<dbReference type="Gene3D" id="3.40.50.720">
    <property type="entry name" value="NAD(P)-binding Rossmann-like Domain"/>
    <property type="match status" value="1"/>
</dbReference>
<evidence type="ECO:0008006" key="5">
    <source>
        <dbReference type="Google" id="ProtNLM"/>
    </source>
</evidence>
<keyword evidence="4" id="KW-1185">Reference proteome</keyword>
<evidence type="ECO:0000313" key="4">
    <source>
        <dbReference type="Proteomes" id="UP000664169"/>
    </source>
</evidence>
<dbReference type="InterPro" id="IPR029154">
    <property type="entry name" value="HIBADH-like_NADP-bd"/>
</dbReference>
<dbReference type="InterPro" id="IPR006115">
    <property type="entry name" value="6PGDH_NADP-bd"/>
</dbReference>
<dbReference type="Gene3D" id="1.10.1040.10">
    <property type="entry name" value="N-(1-d-carboxylethyl)-l-norvaline Dehydrogenase, domain 2"/>
    <property type="match status" value="2"/>
</dbReference>
<dbReference type="OrthoDB" id="48988at2759"/>
<dbReference type="GO" id="GO:0051287">
    <property type="term" value="F:NAD binding"/>
    <property type="evidence" value="ECO:0007669"/>
    <property type="project" value="InterPro"/>
</dbReference>
<sequence>MATNLIRRGHQVTAFDINLQVLERFAAAGGMAAGTLRDSARGKGLYVCMVASAAQLDQVMFQGETPLVDCLERGATFLVTSTVAASDVARLEERFRVVGRGDILLVDCPVSGGAKRAADGTLSIMAAGSKKALQSAMEVLSEMADPSKLFFPGEIGQGSNLKMVHQVLADVQIVANSEAFAFASYLGLDLYEVRNAVLDPSSGAGSWMFENRSLRTIEHKPIPPESSLNLVVKDTAIITETALYHRFPVPLCSAAEQAGLLGRLHGFGPDDDGTLARMYCPHFEPPGMSSVKLIQDTTEKAYALHMILSILIGIHTVAVAEALSFAHCLGLDLQMVIELVNMSAGTSSAFSEHSVGMVQKLQAGDLDVGDANPLEPLRTALALALSRARSINCPLLVANAALDVITEVERSGRSNGRGLWITDLVLYYR</sequence>
<dbReference type="PANTHER" id="PTHR43060">
    <property type="entry name" value="3-HYDROXYISOBUTYRATE DEHYDROGENASE-LIKE 1, MITOCHONDRIAL-RELATED"/>
    <property type="match status" value="1"/>
</dbReference>
<dbReference type="Proteomes" id="UP000664169">
    <property type="component" value="Unassembled WGS sequence"/>
</dbReference>
<dbReference type="EMBL" id="CAJPDQ010000001">
    <property type="protein sequence ID" value="CAF9903636.1"/>
    <property type="molecule type" value="Genomic_DNA"/>
</dbReference>
<proteinExistence type="predicted"/>
<feature type="domain" description="3-hydroxyisobutyrate dehydrogenase-like NAD-binding" evidence="2">
    <location>
        <begin position="156"/>
        <end position="277"/>
    </location>
</feature>
<dbReference type="GO" id="GO:0050661">
    <property type="term" value="F:NADP binding"/>
    <property type="evidence" value="ECO:0007669"/>
    <property type="project" value="InterPro"/>
</dbReference>
<dbReference type="SUPFAM" id="SSF51735">
    <property type="entry name" value="NAD(P)-binding Rossmann-fold domains"/>
    <property type="match status" value="1"/>
</dbReference>
<feature type="domain" description="3-hydroxyisobutyrate dehydrogenase-like NAD-binding" evidence="2">
    <location>
        <begin position="303"/>
        <end position="412"/>
    </location>
</feature>
<dbReference type="AlphaFoldDB" id="A0A8H3EIK3"/>
<gene>
    <name evidence="3" type="ORF">GOMPHAMPRED_000455</name>
</gene>
<accession>A0A8H3EIK3</accession>
<feature type="domain" description="6-phosphogluconate dehydrogenase NADP-binding" evidence="1">
    <location>
        <begin position="1"/>
        <end position="145"/>
    </location>
</feature>
<evidence type="ECO:0000259" key="2">
    <source>
        <dbReference type="Pfam" id="PF14833"/>
    </source>
</evidence>
<reference evidence="3" key="1">
    <citation type="submission" date="2021-03" db="EMBL/GenBank/DDBJ databases">
        <authorList>
            <person name="Tagirdzhanova G."/>
        </authorList>
    </citation>
    <scope>NUCLEOTIDE SEQUENCE</scope>
</reference>
<dbReference type="Pfam" id="PF03446">
    <property type="entry name" value="NAD_binding_2"/>
    <property type="match status" value="1"/>
</dbReference>
<protein>
    <recommendedName>
        <fullName evidence="5">3-hydroxyisobutyrate dehydrogenase</fullName>
    </recommendedName>
</protein>
<dbReference type="PANTHER" id="PTHR43060:SF17">
    <property type="entry name" value="L-THREONATE DEHYDROGENASE"/>
    <property type="match status" value="1"/>
</dbReference>
<dbReference type="InterPro" id="IPR013328">
    <property type="entry name" value="6PGD_dom2"/>
</dbReference>
<dbReference type="SUPFAM" id="SSF48179">
    <property type="entry name" value="6-phosphogluconate dehydrogenase C-terminal domain-like"/>
    <property type="match status" value="2"/>
</dbReference>
<dbReference type="InterPro" id="IPR036291">
    <property type="entry name" value="NAD(P)-bd_dom_sf"/>
</dbReference>
<evidence type="ECO:0000259" key="1">
    <source>
        <dbReference type="Pfam" id="PF03446"/>
    </source>
</evidence>
<organism evidence="3 4">
    <name type="scientific">Gomphillus americanus</name>
    <dbReference type="NCBI Taxonomy" id="1940652"/>
    <lineage>
        <taxon>Eukaryota</taxon>
        <taxon>Fungi</taxon>
        <taxon>Dikarya</taxon>
        <taxon>Ascomycota</taxon>
        <taxon>Pezizomycotina</taxon>
        <taxon>Lecanoromycetes</taxon>
        <taxon>OSLEUM clade</taxon>
        <taxon>Ostropomycetidae</taxon>
        <taxon>Ostropales</taxon>
        <taxon>Graphidaceae</taxon>
        <taxon>Gomphilloideae</taxon>
        <taxon>Gomphillus</taxon>
    </lineage>
</organism>
<comment type="caution">
    <text evidence="3">The sequence shown here is derived from an EMBL/GenBank/DDBJ whole genome shotgun (WGS) entry which is preliminary data.</text>
</comment>
<evidence type="ECO:0000313" key="3">
    <source>
        <dbReference type="EMBL" id="CAF9903636.1"/>
    </source>
</evidence>
<name>A0A8H3EIK3_9LECA</name>
<dbReference type="Pfam" id="PF14833">
    <property type="entry name" value="NAD_binding_11"/>
    <property type="match status" value="2"/>
</dbReference>